<evidence type="ECO:0000313" key="1">
    <source>
        <dbReference type="EMBL" id="GKV44503.1"/>
    </source>
</evidence>
<protein>
    <recommendedName>
        <fullName evidence="3">Pentatricopeptide repeat-containing protein</fullName>
    </recommendedName>
</protein>
<dbReference type="Gene3D" id="1.25.40.10">
    <property type="entry name" value="Tetratricopeptide repeat domain"/>
    <property type="match status" value="1"/>
</dbReference>
<dbReference type="EMBL" id="BPVZ01000182">
    <property type="protein sequence ID" value="GKV44503.1"/>
    <property type="molecule type" value="Genomic_DNA"/>
</dbReference>
<proteinExistence type="predicted"/>
<dbReference type="GO" id="GO:0009451">
    <property type="term" value="P:RNA modification"/>
    <property type="evidence" value="ECO:0007669"/>
    <property type="project" value="InterPro"/>
</dbReference>
<reference evidence="1 2" key="1">
    <citation type="journal article" date="2021" name="Commun. Biol.">
        <title>The genome of Shorea leprosula (Dipterocarpaceae) highlights the ecological relevance of drought in aseasonal tropical rainforests.</title>
        <authorList>
            <person name="Ng K.K.S."/>
            <person name="Kobayashi M.J."/>
            <person name="Fawcett J.A."/>
            <person name="Hatakeyama M."/>
            <person name="Paape T."/>
            <person name="Ng C.H."/>
            <person name="Ang C.C."/>
            <person name="Tnah L.H."/>
            <person name="Lee C.T."/>
            <person name="Nishiyama T."/>
            <person name="Sese J."/>
            <person name="O'Brien M.J."/>
            <person name="Copetti D."/>
            <person name="Mohd Noor M.I."/>
            <person name="Ong R.C."/>
            <person name="Putra M."/>
            <person name="Sireger I.Z."/>
            <person name="Indrioko S."/>
            <person name="Kosugi Y."/>
            <person name="Izuno A."/>
            <person name="Isagi Y."/>
            <person name="Lee S.L."/>
            <person name="Shimizu K.K."/>
        </authorList>
    </citation>
    <scope>NUCLEOTIDE SEQUENCE [LARGE SCALE GENOMIC DNA]</scope>
    <source>
        <strain evidence="1">214</strain>
    </source>
</reference>
<dbReference type="PANTHER" id="PTHR47926">
    <property type="entry name" value="PENTATRICOPEPTIDE REPEAT-CONTAINING PROTEIN"/>
    <property type="match status" value="1"/>
</dbReference>
<evidence type="ECO:0000313" key="2">
    <source>
        <dbReference type="Proteomes" id="UP001054252"/>
    </source>
</evidence>
<accession>A0AAV5M4Q8</accession>
<dbReference type="PANTHER" id="PTHR47926:SF388">
    <property type="entry name" value="DYW DOMAIN-CONTAINING PROTEIN"/>
    <property type="match status" value="1"/>
</dbReference>
<dbReference type="AlphaFoldDB" id="A0AAV5M4Q8"/>
<organism evidence="1 2">
    <name type="scientific">Rubroshorea leprosula</name>
    <dbReference type="NCBI Taxonomy" id="152421"/>
    <lineage>
        <taxon>Eukaryota</taxon>
        <taxon>Viridiplantae</taxon>
        <taxon>Streptophyta</taxon>
        <taxon>Embryophyta</taxon>
        <taxon>Tracheophyta</taxon>
        <taxon>Spermatophyta</taxon>
        <taxon>Magnoliopsida</taxon>
        <taxon>eudicotyledons</taxon>
        <taxon>Gunneridae</taxon>
        <taxon>Pentapetalae</taxon>
        <taxon>rosids</taxon>
        <taxon>malvids</taxon>
        <taxon>Malvales</taxon>
        <taxon>Dipterocarpaceae</taxon>
        <taxon>Rubroshorea</taxon>
    </lineage>
</organism>
<dbReference type="InterPro" id="IPR011990">
    <property type="entry name" value="TPR-like_helical_dom_sf"/>
</dbReference>
<name>A0AAV5M4Q8_9ROSI</name>
<sequence>MPSRNLTSWDTMITWLPQNGLGEDALDLFIQFKKAGLKRDGQMFIGVFSACSILGDINEGMLHFESMSNDYGIIHPLSTMEVWLKCWVWLLEPENDDGEEAGVPESYQLCRKKSTVERMKGSLVRVKRVMWSMLGSALGN</sequence>
<dbReference type="Proteomes" id="UP001054252">
    <property type="component" value="Unassembled WGS sequence"/>
</dbReference>
<comment type="caution">
    <text evidence="1">The sequence shown here is derived from an EMBL/GenBank/DDBJ whole genome shotgun (WGS) entry which is preliminary data.</text>
</comment>
<keyword evidence="2" id="KW-1185">Reference proteome</keyword>
<dbReference type="InterPro" id="IPR046960">
    <property type="entry name" value="PPR_At4g14850-like_plant"/>
</dbReference>
<gene>
    <name evidence="1" type="ORF">SLEP1_g51679</name>
</gene>
<dbReference type="GO" id="GO:0003723">
    <property type="term" value="F:RNA binding"/>
    <property type="evidence" value="ECO:0007669"/>
    <property type="project" value="InterPro"/>
</dbReference>
<evidence type="ECO:0008006" key="3">
    <source>
        <dbReference type="Google" id="ProtNLM"/>
    </source>
</evidence>